<evidence type="ECO:0000313" key="2">
    <source>
        <dbReference type="EMBL" id="MBB5223389.1"/>
    </source>
</evidence>
<feature type="chain" id="PRO_5032800406" description="Lipoprotein" evidence="1">
    <location>
        <begin position="23"/>
        <end position="46"/>
    </location>
</feature>
<comment type="caution">
    <text evidence="2">The sequence shown here is derived from an EMBL/GenBank/DDBJ whole genome shotgun (WGS) entry which is preliminary data.</text>
</comment>
<gene>
    <name evidence="2" type="ORF">HNP73_003336</name>
</gene>
<feature type="signal peptide" evidence="1">
    <location>
        <begin position="1"/>
        <end position="22"/>
    </location>
</feature>
<dbReference type="RefSeq" id="WP_184152115.1">
    <property type="nucleotide sequence ID" value="NZ_JACHFM010000003.1"/>
</dbReference>
<dbReference type="PROSITE" id="PS51257">
    <property type="entry name" value="PROKAR_LIPOPROTEIN"/>
    <property type="match status" value="1"/>
</dbReference>
<reference evidence="2 3" key="1">
    <citation type="submission" date="2020-08" db="EMBL/GenBank/DDBJ databases">
        <title>Genomic Encyclopedia of Type Strains, Phase IV (KMG-IV): sequencing the most valuable type-strain genomes for metagenomic binning, comparative biology and taxonomic classification.</title>
        <authorList>
            <person name="Goeker M."/>
        </authorList>
    </citation>
    <scope>NUCLEOTIDE SEQUENCE [LARGE SCALE GENOMIC DNA]</scope>
    <source>
        <strain evidence="2 3">DSM 101730</strain>
    </source>
</reference>
<dbReference type="AlphaFoldDB" id="A0A840SJU1"/>
<accession>A0A840SJU1</accession>
<keyword evidence="1" id="KW-0732">Signal</keyword>
<keyword evidence="3" id="KW-1185">Reference proteome</keyword>
<evidence type="ECO:0008006" key="4">
    <source>
        <dbReference type="Google" id="ProtNLM"/>
    </source>
</evidence>
<protein>
    <recommendedName>
        <fullName evidence="4">Lipoprotein</fullName>
    </recommendedName>
</protein>
<name>A0A840SJU1_9RHOB</name>
<sequence length="46" mass="4611">MKIATALVAALVLAGAATSAMACGAAKQTTAQNQQEQLLPPQDARS</sequence>
<evidence type="ECO:0000256" key="1">
    <source>
        <dbReference type="SAM" id="SignalP"/>
    </source>
</evidence>
<organism evidence="2 3">
    <name type="scientific">Amaricoccus macauensis</name>
    <dbReference type="NCBI Taxonomy" id="57001"/>
    <lineage>
        <taxon>Bacteria</taxon>
        <taxon>Pseudomonadati</taxon>
        <taxon>Pseudomonadota</taxon>
        <taxon>Alphaproteobacteria</taxon>
        <taxon>Rhodobacterales</taxon>
        <taxon>Paracoccaceae</taxon>
        <taxon>Amaricoccus</taxon>
    </lineage>
</organism>
<dbReference type="Proteomes" id="UP000549457">
    <property type="component" value="Unassembled WGS sequence"/>
</dbReference>
<proteinExistence type="predicted"/>
<evidence type="ECO:0000313" key="3">
    <source>
        <dbReference type="Proteomes" id="UP000549457"/>
    </source>
</evidence>
<dbReference type="EMBL" id="JACHFM010000003">
    <property type="protein sequence ID" value="MBB5223389.1"/>
    <property type="molecule type" value="Genomic_DNA"/>
</dbReference>